<dbReference type="GO" id="GO:0003755">
    <property type="term" value="F:peptidyl-prolyl cis-trans isomerase activity"/>
    <property type="evidence" value="ECO:0007669"/>
    <property type="project" value="UniProtKB-KW"/>
</dbReference>
<proteinExistence type="predicted"/>
<dbReference type="PANTHER" id="PTHR47637">
    <property type="entry name" value="CHAPERONE SURA"/>
    <property type="match status" value="1"/>
</dbReference>
<gene>
    <name evidence="5" type="ORF">N47_G33280</name>
</gene>
<dbReference type="InterPro" id="IPR046357">
    <property type="entry name" value="PPIase_dom_sf"/>
</dbReference>
<dbReference type="InterPro" id="IPR050280">
    <property type="entry name" value="OMP_Chaperone_SurA"/>
</dbReference>
<accession>E1YBR0</accession>
<dbReference type="PANTHER" id="PTHR47637:SF1">
    <property type="entry name" value="CHAPERONE SURA"/>
    <property type="match status" value="1"/>
</dbReference>
<dbReference type="Gene3D" id="1.10.4030.10">
    <property type="entry name" value="Porin chaperone SurA, peptide-binding domain"/>
    <property type="match status" value="1"/>
</dbReference>
<keyword evidence="2" id="KW-0697">Rotamase</keyword>
<feature type="transmembrane region" description="Helical" evidence="3">
    <location>
        <begin position="7"/>
        <end position="27"/>
    </location>
</feature>
<keyword evidence="3" id="KW-0812">Transmembrane</keyword>
<keyword evidence="2" id="KW-0413">Isomerase</keyword>
<evidence type="ECO:0000259" key="4">
    <source>
        <dbReference type="PROSITE" id="PS50198"/>
    </source>
</evidence>
<dbReference type="InterPro" id="IPR027304">
    <property type="entry name" value="Trigger_fact/SurA_dom_sf"/>
</dbReference>
<keyword evidence="1" id="KW-0732">Signal</keyword>
<reference evidence="5" key="1">
    <citation type="journal article" date="2011" name="Environ. Microbiol.">
        <title>Genomic insights into the metabolic potential of the polycyclic aromatic hydrocarbon degrading sulfate-reducing Deltaproteobacterium N47.</title>
        <authorList>
            <person name="Bergmann F."/>
            <person name="Selesi D."/>
            <person name="Weinmaier T."/>
            <person name="Tischler P."/>
            <person name="Rattei T."/>
            <person name="Meckenstock R.U."/>
        </authorList>
    </citation>
    <scope>NUCLEOTIDE SEQUENCE</scope>
</reference>
<evidence type="ECO:0000256" key="2">
    <source>
        <dbReference type="PROSITE-ProRule" id="PRU00278"/>
    </source>
</evidence>
<dbReference type="AlphaFoldDB" id="E1YBR0"/>
<sequence length="332" mass="38276">MKSKFTTYLNNIVMIFILLILQAGFIYDKPCGAEVVDRVVAVVNDDVITLSDLEVATRAYTEKIKSAGYGFEEEHAMLFKMREDMLDQLINRKLTDQEIKKYGISTNDKEIDNSIERIKEAKYLTDEELRNMVTKDGMTFDDFRDAIKENILRSKVLDIEVKSKIVITKEDTKAYYDSHKSDYMPQNKYHLFNIIIKTNSEADGDDKHEAMSVMEKIYAKLKQGQPFEEVSKDSAESSGVENSDLGYFKADELSPQIQDAIKNLKQKEFTKILETDLGYQIIYIKDIEVKPGKSLDEAAAGIQGILFNDIIDKNFKLWMEQLRKKSYIKIIK</sequence>
<dbReference type="InterPro" id="IPR000297">
    <property type="entry name" value="PPIase_PpiC"/>
</dbReference>
<dbReference type="Pfam" id="PF13624">
    <property type="entry name" value="SurA_N_3"/>
    <property type="match status" value="1"/>
</dbReference>
<keyword evidence="3" id="KW-1133">Transmembrane helix</keyword>
<evidence type="ECO:0000256" key="1">
    <source>
        <dbReference type="ARBA" id="ARBA00022729"/>
    </source>
</evidence>
<dbReference type="SUPFAM" id="SSF109998">
    <property type="entry name" value="Triger factor/SurA peptide-binding domain-like"/>
    <property type="match status" value="1"/>
</dbReference>
<dbReference type="EMBL" id="FR695868">
    <property type="protein sequence ID" value="CBX28004.1"/>
    <property type="molecule type" value="Genomic_DNA"/>
</dbReference>
<dbReference type="SUPFAM" id="SSF54534">
    <property type="entry name" value="FKBP-like"/>
    <property type="match status" value="1"/>
</dbReference>
<organism evidence="5">
    <name type="scientific">uncultured Desulfobacterium sp</name>
    <dbReference type="NCBI Taxonomy" id="201089"/>
    <lineage>
        <taxon>Bacteria</taxon>
        <taxon>Pseudomonadati</taxon>
        <taxon>Thermodesulfobacteriota</taxon>
        <taxon>Desulfobacteria</taxon>
        <taxon>Desulfobacterales</taxon>
        <taxon>Desulfobacteriaceae</taxon>
        <taxon>Desulfobacterium</taxon>
        <taxon>environmental samples</taxon>
    </lineage>
</organism>
<dbReference type="Pfam" id="PF00639">
    <property type="entry name" value="Rotamase"/>
    <property type="match status" value="1"/>
</dbReference>
<keyword evidence="3" id="KW-0472">Membrane</keyword>
<dbReference type="PROSITE" id="PS50198">
    <property type="entry name" value="PPIC_PPIASE_2"/>
    <property type="match status" value="1"/>
</dbReference>
<dbReference type="Gene3D" id="3.10.50.40">
    <property type="match status" value="1"/>
</dbReference>
<evidence type="ECO:0000313" key="5">
    <source>
        <dbReference type="EMBL" id="CBX28004.1"/>
    </source>
</evidence>
<name>E1YBR0_9BACT</name>
<feature type="domain" description="PpiC" evidence="4">
    <location>
        <begin position="186"/>
        <end position="286"/>
    </location>
</feature>
<protein>
    <recommendedName>
        <fullName evidence="4">PpiC domain-containing protein</fullName>
    </recommendedName>
</protein>
<evidence type="ECO:0000256" key="3">
    <source>
        <dbReference type="SAM" id="Phobius"/>
    </source>
</evidence>